<evidence type="ECO:0000256" key="2">
    <source>
        <dbReference type="ARBA" id="ARBA00022630"/>
    </source>
</evidence>
<dbReference type="EC" id="1.18.1.2" evidence="6"/>
<feature type="binding site" evidence="6">
    <location>
        <position position="124"/>
    </location>
    <ligand>
        <name>FAD</name>
        <dbReference type="ChEBI" id="CHEBI:57692"/>
    </ligand>
</feature>
<dbReference type="Gene3D" id="3.50.50.60">
    <property type="entry name" value="FAD/NAD(P)-binding domain"/>
    <property type="match status" value="2"/>
</dbReference>
<reference evidence="9" key="1">
    <citation type="journal article" date="2019" name="Int. J. Syst. Evol. Microbiol.">
        <title>The Global Catalogue of Microorganisms (GCM) 10K type strain sequencing project: providing services to taxonomists for standard genome sequencing and annotation.</title>
        <authorList>
            <consortium name="The Broad Institute Genomics Platform"/>
            <consortium name="The Broad Institute Genome Sequencing Center for Infectious Disease"/>
            <person name="Wu L."/>
            <person name="Ma J."/>
        </authorList>
    </citation>
    <scope>NUCLEOTIDE SEQUENCE [LARGE SCALE GENOMIC DNA]</scope>
    <source>
        <strain evidence="9">CGMCC 1.16305</strain>
    </source>
</reference>
<comment type="caution">
    <text evidence="6">Lacks conserved residue(s) required for the propagation of feature annotation.</text>
</comment>
<dbReference type="PANTHER" id="PTHR48105">
    <property type="entry name" value="THIOREDOXIN REDUCTASE 1-RELATED-RELATED"/>
    <property type="match status" value="1"/>
</dbReference>
<feature type="binding site" evidence="6">
    <location>
        <position position="89"/>
    </location>
    <ligand>
        <name>FAD</name>
        <dbReference type="ChEBI" id="CHEBI:57692"/>
    </ligand>
</feature>
<dbReference type="PRINTS" id="PR00469">
    <property type="entry name" value="PNDRDTASEII"/>
</dbReference>
<evidence type="ECO:0000313" key="9">
    <source>
        <dbReference type="Proteomes" id="UP001596505"/>
    </source>
</evidence>
<evidence type="ECO:0000256" key="5">
    <source>
        <dbReference type="ARBA" id="ARBA00023002"/>
    </source>
</evidence>
<proteinExistence type="inferred from homology"/>
<evidence type="ECO:0000256" key="4">
    <source>
        <dbReference type="ARBA" id="ARBA00022857"/>
    </source>
</evidence>
<keyword evidence="2 6" id="KW-0285">Flavoprotein</keyword>
<dbReference type="PRINTS" id="PR00368">
    <property type="entry name" value="FADPNR"/>
</dbReference>
<gene>
    <name evidence="8" type="ORF">ACFQRG_12715</name>
</gene>
<dbReference type="InterPro" id="IPR022890">
    <property type="entry name" value="Fd--NADP_Rdtase_type_2"/>
</dbReference>
<dbReference type="InterPro" id="IPR023753">
    <property type="entry name" value="FAD/NAD-binding_dom"/>
</dbReference>
<evidence type="ECO:0000259" key="7">
    <source>
        <dbReference type="Pfam" id="PF07992"/>
    </source>
</evidence>
<comment type="catalytic activity">
    <reaction evidence="6">
        <text>2 reduced [2Fe-2S]-[ferredoxin] + NADP(+) + H(+) = 2 oxidized [2Fe-2S]-[ferredoxin] + NADPH</text>
        <dbReference type="Rhea" id="RHEA:20125"/>
        <dbReference type="Rhea" id="RHEA-COMP:10000"/>
        <dbReference type="Rhea" id="RHEA-COMP:10001"/>
        <dbReference type="ChEBI" id="CHEBI:15378"/>
        <dbReference type="ChEBI" id="CHEBI:33737"/>
        <dbReference type="ChEBI" id="CHEBI:33738"/>
        <dbReference type="ChEBI" id="CHEBI:57783"/>
        <dbReference type="ChEBI" id="CHEBI:58349"/>
        <dbReference type="EC" id="1.18.1.2"/>
    </reaction>
</comment>
<evidence type="ECO:0000256" key="1">
    <source>
        <dbReference type="ARBA" id="ARBA00011738"/>
    </source>
</evidence>
<keyword evidence="5 6" id="KW-0560">Oxidoreductase</keyword>
<keyword evidence="9" id="KW-1185">Reference proteome</keyword>
<evidence type="ECO:0000256" key="6">
    <source>
        <dbReference type="HAMAP-Rule" id="MF_01685"/>
    </source>
</evidence>
<dbReference type="InterPro" id="IPR050097">
    <property type="entry name" value="Ferredoxin-NADP_redctase_2"/>
</dbReference>
<dbReference type="RefSeq" id="WP_380966520.1">
    <property type="nucleotide sequence ID" value="NZ_JBHTCO010000015.1"/>
</dbReference>
<dbReference type="SUPFAM" id="SSF51905">
    <property type="entry name" value="FAD/NAD(P)-binding domain"/>
    <property type="match status" value="1"/>
</dbReference>
<sequence length="331" mass="36686">MKNSECYDVTIIGGGSAGLFAAYYAGMRSMKTKIIEYLTDLGGTVSVFYPDKYIYDIGGIPKISGRDLINQIKDQAFRFDPALVLGQAVEGLEKSEDGIFKLTGSNGEIHYSKTVIIAAGPGLFKIRRPQLKNIEYYEDRCVHYEPKDLTVFAGKRMAIFGDANSAFEPAIRLSKTARHVYLICNRNSYKGFEKEMKQLQQSNVEVKLSCTVTALNGDSRHLSGVSVKNIDNGKMENLSVDELIVSQGYHFDLDPVKNWGFKLEGRRIPVNENMETALEGVYAAGDIAGYPKKWRLIASAFNEAITAVNSAKARIDPSAPTQVYSSILMEK</sequence>
<dbReference type="Pfam" id="PF07992">
    <property type="entry name" value="Pyr_redox_2"/>
    <property type="match status" value="1"/>
</dbReference>
<organism evidence="8 9">
    <name type="scientific">Scopulibacillus cellulosilyticus</name>
    <dbReference type="NCBI Taxonomy" id="2665665"/>
    <lineage>
        <taxon>Bacteria</taxon>
        <taxon>Bacillati</taxon>
        <taxon>Bacillota</taxon>
        <taxon>Bacilli</taxon>
        <taxon>Bacillales</taxon>
        <taxon>Sporolactobacillaceae</taxon>
        <taxon>Scopulibacillus</taxon>
    </lineage>
</organism>
<evidence type="ECO:0000256" key="3">
    <source>
        <dbReference type="ARBA" id="ARBA00022827"/>
    </source>
</evidence>
<accession>A0ABW2PYN4</accession>
<comment type="caution">
    <text evidence="8">The sequence shown here is derived from an EMBL/GenBank/DDBJ whole genome shotgun (WGS) entry which is preliminary data.</text>
</comment>
<comment type="subunit">
    <text evidence="1 6">Homodimer.</text>
</comment>
<feature type="binding site" evidence="6">
    <location>
        <position position="286"/>
    </location>
    <ligand>
        <name>FAD</name>
        <dbReference type="ChEBI" id="CHEBI:57692"/>
    </ligand>
</feature>
<dbReference type="EMBL" id="JBHTCO010000015">
    <property type="protein sequence ID" value="MFC7393817.1"/>
    <property type="molecule type" value="Genomic_DNA"/>
</dbReference>
<protein>
    <recommendedName>
        <fullName evidence="6">Ferredoxin--NADP reductase</fullName>
        <shortName evidence="6">FNR</shortName>
        <shortName evidence="6">Fd-NADP(+) reductase</shortName>
        <ecNumber evidence="6">1.18.1.2</ecNumber>
    </recommendedName>
</protein>
<dbReference type="Proteomes" id="UP001596505">
    <property type="component" value="Unassembled WGS sequence"/>
</dbReference>
<dbReference type="InterPro" id="IPR036188">
    <property type="entry name" value="FAD/NAD-bd_sf"/>
</dbReference>
<name>A0ABW2PYN4_9BACL</name>
<comment type="cofactor">
    <cofactor evidence="6">
        <name>FAD</name>
        <dbReference type="ChEBI" id="CHEBI:57692"/>
    </cofactor>
    <text evidence="6">Binds 1 FAD per subunit.</text>
</comment>
<feature type="binding site" evidence="6">
    <location>
        <position position="36"/>
    </location>
    <ligand>
        <name>FAD</name>
        <dbReference type="ChEBI" id="CHEBI:57692"/>
    </ligand>
</feature>
<feature type="domain" description="FAD/NAD(P)-binding" evidence="7">
    <location>
        <begin position="7"/>
        <end position="296"/>
    </location>
</feature>
<keyword evidence="4 6" id="KW-0521">NADP</keyword>
<comment type="similarity">
    <text evidence="6">Belongs to the ferredoxin--NADP reductase type 2 family.</text>
</comment>
<evidence type="ECO:0000313" key="8">
    <source>
        <dbReference type="EMBL" id="MFC7393817.1"/>
    </source>
</evidence>
<dbReference type="HAMAP" id="MF_01685">
    <property type="entry name" value="FENR2"/>
    <property type="match status" value="1"/>
</dbReference>
<feature type="binding site" evidence="6">
    <location>
        <position position="49"/>
    </location>
    <ligand>
        <name>FAD</name>
        <dbReference type="ChEBI" id="CHEBI:57692"/>
    </ligand>
</feature>
<keyword evidence="3 6" id="KW-0274">FAD</keyword>